<feature type="region of interest" description="Disordered" evidence="1">
    <location>
        <begin position="1"/>
        <end position="47"/>
    </location>
</feature>
<feature type="region of interest" description="Disordered" evidence="1">
    <location>
        <begin position="686"/>
        <end position="705"/>
    </location>
</feature>
<feature type="compositionally biased region" description="Polar residues" evidence="1">
    <location>
        <begin position="379"/>
        <end position="391"/>
    </location>
</feature>
<keyword evidence="4" id="KW-1185">Reference proteome</keyword>
<keyword evidence="2" id="KW-0812">Transmembrane</keyword>
<dbReference type="EMBL" id="JAHUZD010000018">
    <property type="protein sequence ID" value="KAI3407042.2"/>
    <property type="molecule type" value="Genomic_DNA"/>
</dbReference>
<feature type="region of interest" description="Disordered" evidence="1">
    <location>
        <begin position="354"/>
        <end position="391"/>
    </location>
</feature>
<dbReference type="GeneID" id="73377747"/>
<dbReference type="RefSeq" id="XP_049182787.1">
    <property type="nucleotide sequence ID" value="XM_049322409.1"/>
</dbReference>
<feature type="transmembrane region" description="Helical" evidence="2">
    <location>
        <begin position="813"/>
        <end position="835"/>
    </location>
</feature>
<comment type="caution">
    <text evidence="3">The sequence shown here is derived from an EMBL/GenBank/DDBJ whole genome shotgun (WGS) entry which is preliminary data.</text>
</comment>
<feature type="region of interest" description="Disordered" evidence="1">
    <location>
        <begin position="653"/>
        <end position="674"/>
    </location>
</feature>
<reference evidence="3" key="1">
    <citation type="journal article" date="2022" name="DNA Res.">
        <title>Genome analysis of five recently described species of the CUG-Ser clade uncovers Candida theae as a new hybrid lineage with pathogenic potential in the Candida parapsilosis species complex.</title>
        <authorList>
            <person name="Mixao V."/>
            <person name="Del Olmo V."/>
            <person name="Hegedusova E."/>
            <person name="Saus E."/>
            <person name="Pryszcz L."/>
            <person name="Cillingova A."/>
            <person name="Nosek J."/>
            <person name="Gabaldon T."/>
        </authorList>
    </citation>
    <scope>NUCLEOTIDE SEQUENCE</scope>
    <source>
        <strain evidence="3">CBS 10844</strain>
    </source>
</reference>
<feature type="region of interest" description="Disordered" evidence="1">
    <location>
        <begin position="153"/>
        <end position="183"/>
    </location>
</feature>
<evidence type="ECO:0000256" key="1">
    <source>
        <dbReference type="SAM" id="MobiDB-lite"/>
    </source>
</evidence>
<keyword evidence="2" id="KW-0472">Membrane</keyword>
<feature type="compositionally biased region" description="Low complexity" evidence="1">
    <location>
        <begin position="28"/>
        <end position="41"/>
    </location>
</feature>
<organism evidence="3 4">
    <name type="scientific">Candida oxycetoniae</name>
    <dbReference type="NCBI Taxonomy" id="497107"/>
    <lineage>
        <taxon>Eukaryota</taxon>
        <taxon>Fungi</taxon>
        <taxon>Dikarya</taxon>
        <taxon>Ascomycota</taxon>
        <taxon>Saccharomycotina</taxon>
        <taxon>Pichiomycetes</taxon>
        <taxon>Debaryomycetaceae</taxon>
        <taxon>Candida/Lodderomyces clade</taxon>
        <taxon>Candida</taxon>
    </lineage>
</organism>
<feature type="compositionally biased region" description="Polar residues" evidence="1">
    <location>
        <begin position="507"/>
        <end position="527"/>
    </location>
</feature>
<feature type="region of interest" description="Disordered" evidence="1">
    <location>
        <begin position="479"/>
        <end position="530"/>
    </location>
</feature>
<evidence type="ECO:0000313" key="3">
    <source>
        <dbReference type="EMBL" id="KAI3407042.2"/>
    </source>
</evidence>
<feature type="compositionally biased region" description="Basic and acidic residues" evidence="1">
    <location>
        <begin position="479"/>
        <end position="491"/>
    </location>
</feature>
<feature type="compositionally biased region" description="Basic and acidic residues" evidence="1">
    <location>
        <begin position="17"/>
        <end position="26"/>
    </location>
</feature>
<evidence type="ECO:0000313" key="4">
    <source>
        <dbReference type="Proteomes" id="UP001202479"/>
    </source>
</evidence>
<accession>A0AAI9X049</accession>
<proteinExistence type="predicted"/>
<keyword evidence="2" id="KW-1133">Transmembrane helix</keyword>
<feature type="region of interest" description="Disordered" evidence="1">
    <location>
        <begin position="414"/>
        <end position="435"/>
    </location>
</feature>
<dbReference type="Proteomes" id="UP001202479">
    <property type="component" value="Unassembled WGS sequence"/>
</dbReference>
<sequence>MKRKGQDIGQTLDQNNDDQRLQEPKHLATANTTTTTTTTTALSPASQQQFSESLQYKSSSSSLHQIFDDANSINAPKTASTSISANTISMDLVSPSKSLKGFFSKNRSSLYSIDSISEQPELDVHDKISSSSTSQSPRLLNFSLKPKFIRSRSSGLSESSTNVSSAAPPKHSALQPQKKKAQLEDFVDTESYESLNSNDIERAQLGINSNANDTNVDDSINILLGEYDKRDWEIKEGRFAEIESPAVSRPLSVIESEELKAKSNDPLVQEDVEGKLFGFSQPSPTILKRVPLLLNNGTGNIAMSGNRSSSGSSMSSRFRMPSDKIESLKTVGKHLSSSTNVDMNRASFRASITFSDDSENDSGHGKYPDPTITPLHTPRVTQSHNSHINVSSSTDYTQHESIFDTIGTTAGSVPNFQYDNKQNETHPLSSQKQQQSLYTRLEEQQMEEIMEQAMEETMADLNDETGFVKSIATFDDETMLKNDGDQKHESVARSSMSSGELLRNLEGSYNQSRSSTNTDSFNKSQSKIQEEDAIVEDKRKEGEEIPVHYFVLQSNILQPVSAPSGFDELFGTNIKTDGVGVHIPRHGSNPAVNNMTAGLDSTNELPVMTFKVHNKDFDDSKNRWSVYEHRNSQNSNMYVAVGAKLNQTSSYHSLTPPNAELKRPERSYSGGLNSVSNVGIGDSITSRVSNTRSSSPSSFSAESNQSLNQMARNLVNRHFDNTIGESLIEYDQQQYQQSQQDPIYPDDDNSLVLSQPQRNLLYKNKQQPGSMTVLEKQLYTVPIDNSRLPFIPKQQQTNEDDVYRIEYYPMIQFAGLLCLALVIPPIFILITVGVFDGNSKVGYYGGMTSYKEKRPNDLVVLKKFTKAQKVLSLIVGIIWITIVLAMIGVGLGVGLTKK</sequence>
<dbReference type="AlphaFoldDB" id="A0AAI9X049"/>
<feature type="transmembrane region" description="Helical" evidence="2">
    <location>
        <begin position="870"/>
        <end position="895"/>
    </location>
</feature>
<name>A0AAI9X049_9ASCO</name>
<protein>
    <submittedName>
        <fullName evidence="3">Uncharacterized protein</fullName>
    </submittedName>
</protein>
<gene>
    <name evidence="3" type="ORF">KGF56_000130</name>
</gene>
<evidence type="ECO:0000256" key="2">
    <source>
        <dbReference type="SAM" id="Phobius"/>
    </source>
</evidence>